<dbReference type="RefSeq" id="WP_009112829.1">
    <property type="nucleotide sequence ID" value="NZ_CP034036.1"/>
</dbReference>
<dbReference type="EMBL" id="QDKK01000011">
    <property type="protein sequence ID" value="PWC24687.1"/>
    <property type="molecule type" value="Genomic_DNA"/>
</dbReference>
<dbReference type="InterPro" id="IPR047666">
    <property type="entry name" value="ANR_neg_reg"/>
</dbReference>
<reference evidence="1 3" key="1">
    <citation type="submission" date="2018-04" db="EMBL/GenBank/DDBJ databases">
        <title>Brenneria corticis sp.nov.</title>
        <authorList>
            <person name="Li Y."/>
        </authorList>
    </citation>
    <scope>NUCLEOTIDE SEQUENCE [LARGE SCALE GENOMIC DNA]</scope>
    <source>
        <strain evidence="1 3">LMG 2694</strain>
    </source>
</reference>
<organism evidence="1 3">
    <name type="scientific">Brenneria nigrifluens DSM 30175 = ATCC 13028</name>
    <dbReference type="NCBI Taxonomy" id="1121120"/>
    <lineage>
        <taxon>Bacteria</taxon>
        <taxon>Pseudomonadati</taxon>
        <taxon>Pseudomonadota</taxon>
        <taxon>Gammaproteobacteria</taxon>
        <taxon>Enterobacterales</taxon>
        <taxon>Pectobacteriaceae</taxon>
        <taxon>Brenneria</taxon>
    </lineage>
</organism>
<dbReference type="EMBL" id="CP034036">
    <property type="protein sequence ID" value="QCR04648.1"/>
    <property type="molecule type" value="Genomic_DNA"/>
</dbReference>
<keyword evidence="4" id="KW-1185">Reference proteome</keyword>
<sequence length="144" mass="16069">MAMQNIAKVALLREALRNGPCTSAELNALTGVRIALIGALLGRDIRRGTVVRGTMNKHRVYGLAGSIEPQFLKKEKLCQHAITPAPSRADFPSITRYAAELERRKQFIQAHRVWLSASSMARTHENRNWCEVRAQVCSNSMRGV</sequence>
<dbReference type="Proteomes" id="UP000295985">
    <property type="component" value="Unassembled WGS sequence"/>
</dbReference>
<accession>A0A2U1USQ0</accession>
<name>A0A2U1USQ0_9GAMM</name>
<dbReference type="Proteomes" id="UP000303847">
    <property type="component" value="Chromosome"/>
</dbReference>
<evidence type="ECO:0000313" key="4">
    <source>
        <dbReference type="Proteomes" id="UP000303847"/>
    </source>
</evidence>
<evidence type="ECO:0000313" key="1">
    <source>
        <dbReference type="EMBL" id="PWC24687.1"/>
    </source>
</evidence>
<proteinExistence type="predicted"/>
<gene>
    <name evidence="1" type="ORF">DDT54_08345</name>
    <name evidence="2" type="ORF">EH206_10980</name>
</gene>
<dbReference type="AlphaFoldDB" id="A0A2U1USQ0"/>
<reference evidence="2 4" key="2">
    <citation type="submission" date="2018-11" db="EMBL/GenBank/DDBJ databases">
        <title>Genome sequences of Brenneria nigrifluens and Brenneria rubrifaciens.</title>
        <authorList>
            <person name="Poret-Peterson A.T."/>
            <person name="McClean A.E."/>
            <person name="Kluepfel D.A."/>
        </authorList>
    </citation>
    <scope>NUCLEOTIDE SEQUENCE [LARGE SCALE GENOMIC DNA]</scope>
    <source>
        <strain evidence="2 4">ATCC 13028</strain>
    </source>
</reference>
<evidence type="ECO:0000313" key="3">
    <source>
        <dbReference type="Proteomes" id="UP000295985"/>
    </source>
</evidence>
<protein>
    <submittedName>
        <fullName evidence="2">ANR family transcriptional regulator</fullName>
    </submittedName>
</protein>
<evidence type="ECO:0000313" key="2">
    <source>
        <dbReference type="EMBL" id="QCR04648.1"/>
    </source>
</evidence>
<dbReference type="NCBIfam" id="NF033650">
    <property type="entry name" value="ANR_neg_reg"/>
    <property type="match status" value="1"/>
</dbReference>
<dbReference type="OrthoDB" id="6456693at2"/>